<reference evidence="1" key="1">
    <citation type="submission" date="2019-08" db="EMBL/GenBank/DDBJ databases">
        <authorList>
            <person name="Kucharzyk K."/>
            <person name="Murdoch R.W."/>
            <person name="Higgins S."/>
            <person name="Loffler F."/>
        </authorList>
    </citation>
    <scope>NUCLEOTIDE SEQUENCE</scope>
</reference>
<sequence>MQFVLKKRHFVLSMNAFRFFVLCSKLIKTKGVTVWSGRRSGAARCRKTGSARCGREANFPAWRCSRCAGFASGRIFGRTRRNITTSASAAIQSNTKIGRKTYEKEIVKRILDSVHAVDPAAHGGAGIFEPDHDHRRHKCGHTDHRGKLHLWYLRRHNICRDSGERRHSAGKRLDMGDSVPYSGCERRDVYPDAEGHQYSIYRYRKLHPILWYGAEPCAGGR</sequence>
<dbReference type="EMBL" id="VSSQ01054376">
    <property type="protein sequence ID" value="MPN08339.1"/>
    <property type="molecule type" value="Genomic_DNA"/>
</dbReference>
<comment type="caution">
    <text evidence="1">The sequence shown here is derived from an EMBL/GenBank/DDBJ whole genome shotgun (WGS) entry which is preliminary data.</text>
</comment>
<proteinExistence type="predicted"/>
<dbReference type="AlphaFoldDB" id="A0A645F4I2"/>
<protein>
    <submittedName>
        <fullName evidence="1">Uncharacterized protein</fullName>
    </submittedName>
</protein>
<gene>
    <name evidence="1" type="ORF">SDC9_155621</name>
</gene>
<name>A0A645F4I2_9ZZZZ</name>
<organism evidence="1">
    <name type="scientific">bioreactor metagenome</name>
    <dbReference type="NCBI Taxonomy" id="1076179"/>
    <lineage>
        <taxon>unclassified sequences</taxon>
        <taxon>metagenomes</taxon>
        <taxon>ecological metagenomes</taxon>
    </lineage>
</organism>
<evidence type="ECO:0000313" key="1">
    <source>
        <dbReference type="EMBL" id="MPN08339.1"/>
    </source>
</evidence>
<accession>A0A645F4I2</accession>